<dbReference type="InterPro" id="IPR001128">
    <property type="entry name" value="Cyt_P450"/>
</dbReference>
<evidence type="ECO:0000313" key="7">
    <source>
        <dbReference type="EMBL" id="RFU26874.1"/>
    </source>
</evidence>
<feature type="binding site" description="axial binding residue" evidence="5">
    <location>
        <position position="460"/>
    </location>
    <ligand>
        <name>heme</name>
        <dbReference type="ChEBI" id="CHEBI:30413"/>
    </ligand>
    <ligandPart>
        <name>Fe</name>
        <dbReference type="ChEBI" id="CHEBI:18248"/>
    </ligandPart>
</feature>
<reference evidence="7 8" key="1">
    <citation type="submission" date="2018-05" db="EMBL/GenBank/DDBJ databases">
        <title>Draft genome sequence of Scytalidium lignicola DSM 105466, a ubiquitous saprotrophic fungus.</title>
        <authorList>
            <person name="Buettner E."/>
            <person name="Gebauer A.M."/>
            <person name="Hofrichter M."/>
            <person name="Liers C."/>
            <person name="Kellner H."/>
        </authorList>
    </citation>
    <scope>NUCLEOTIDE SEQUENCE [LARGE SCALE GENOMIC DNA]</scope>
    <source>
        <strain evidence="7 8">DSM 105466</strain>
    </source>
</reference>
<comment type="cofactor">
    <cofactor evidence="5">
        <name>heme</name>
        <dbReference type="ChEBI" id="CHEBI:30413"/>
    </cofactor>
</comment>
<evidence type="ECO:0000313" key="8">
    <source>
        <dbReference type="Proteomes" id="UP000258309"/>
    </source>
</evidence>
<evidence type="ECO:0008006" key="9">
    <source>
        <dbReference type="Google" id="ProtNLM"/>
    </source>
</evidence>
<dbReference type="AlphaFoldDB" id="A0A3E2H0E6"/>
<keyword evidence="8" id="KW-1185">Reference proteome</keyword>
<evidence type="ECO:0000256" key="1">
    <source>
        <dbReference type="ARBA" id="ARBA00010617"/>
    </source>
</evidence>
<protein>
    <recommendedName>
        <fullName evidence="9">Cytochrome P450</fullName>
    </recommendedName>
</protein>
<evidence type="ECO:0000256" key="2">
    <source>
        <dbReference type="ARBA" id="ARBA00022723"/>
    </source>
</evidence>
<feature type="transmembrane region" description="Helical" evidence="6">
    <location>
        <begin position="20"/>
        <end position="41"/>
    </location>
</feature>
<evidence type="ECO:0000256" key="3">
    <source>
        <dbReference type="ARBA" id="ARBA00023002"/>
    </source>
</evidence>
<dbReference type="GO" id="GO:0005506">
    <property type="term" value="F:iron ion binding"/>
    <property type="evidence" value="ECO:0007669"/>
    <property type="project" value="InterPro"/>
</dbReference>
<gene>
    <name evidence="7" type="ORF">B7463_g9472</name>
</gene>
<keyword evidence="6" id="KW-0812">Transmembrane</keyword>
<dbReference type="CDD" id="cd11065">
    <property type="entry name" value="CYP64-like"/>
    <property type="match status" value="1"/>
</dbReference>
<dbReference type="PANTHER" id="PTHR46300:SF4">
    <property type="entry name" value="CYTOCHROME P450 98A3"/>
    <property type="match status" value="1"/>
</dbReference>
<comment type="similarity">
    <text evidence="1">Belongs to the cytochrome P450 family.</text>
</comment>
<organism evidence="7 8">
    <name type="scientific">Scytalidium lignicola</name>
    <name type="common">Hyphomycete</name>
    <dbReference type="NCBI Taxonomy" id="5539"/>
    <lineage>
        <taxon>Eukaryota</taxon>
        <taxon>Fungi</taxon>
        <taxon>Dikarya</taxon>
        <taxon>Ascomycota</taxon>
        <taxon>Pezizomycotina</taxon>
        <taxon>Leotiomycetes</taxon>
        <taxon>Leotiomycetes incertae sedis</taxon>
        <taxon>Scytalidium</taxon>
    </lineage>
</organism>
<dbReference type="Proteomes" id="UP000258309">
    <property type="component" value="Unassembled WGS sequence"/>
</dbReference>
<dbReference type="GO" id="GO:0016705">
    <property type="term" value="F:oxidoreductase activity, acting on paired donors, with incorporation or reduction of molecular oxygen"/>
    <property type="evidence" value="ECO:0007669"/>
    <property type="project" value="InterPro"/>
</dbReference>
<feature type="non-terminal residue" evidence="7">
    <location>
        <position position="553"/>
    </location>
</feature>
<dbReference type="GO" id="GO:0020037">
    <property type="term" value="F:heme binding"/>
    <property type="evidence" value="ECO:0007669"/>
    <property type="project" value="InterPro"/>
</dbReference>
<keyword evidence="5" id="KW-0349">Heme</keyword>
<keyword evidence="6" id="KW-1133">Transmembrane helix</keyword>
<dbReference type="InterPro" id="IPR002401">
    <property type="entry name" value="Cyt_P450_E_grp-I"/>
</dbReference>
<dbReference type="OMA" id="CNINGYT"/>
<name>A0A3E2H0E6_SCYLI</name>
<accession>A0A3E2H0E6</accession>
<dbReference type="OrthoDB" id="1103324at2759"/>
<dbReference type="STRING" id="5539.A0A3E2H0E6"/>
<evidence type="ECO:0000256" key="4">
    <source>
        <dbReference type="ARBA" id="ARBA00023004"/>
    </source>
</evidence>
<dbReference type="Gene3D" id="1.10.630.10">
    <property type="entry name" value="Cytochrome P450"/>
    <property type="match status" value="1"/>
</dbReference>
<sequence length="553" mass="63077">MGVISDFTTLLTPLGQVLSVKYLLLAIPALALAALLVYTVIDYSHVLYLRRRMPPGPFPLPLVGNHFHIPTYKPWEYFMRMSKVYNSDMLTYWNGNRPILVCNSVEVASDLMEKRAAIYSSRPRFVMLGDAIGQTGKNQVVLEYGDQWRDHRRLFHTAVGTQAIRAHRSFQSNESKVLIRDIMLDNLDYVMAIERYSCSVASIVGWGRRIDRMNDYVAKVALMFMENVDMVLPGVYLMDPLPILRFTPKWIWSFPHRILEGTNHMARYFYALTEEAANNPKKEGDDIFAKRMIKTQKELGMDNYELAGMMGNLIGGGVDTTTSTIVSFIMAMCVFPEAQKKAHEELDRVVGRDRSPDWTDLDSNSLPYVAAVVKETLRWRSVTVLGGPPHAPIRDDEYKGYLIPKGTSVTGNLWAIHHDPKCFPQPDLFEPGRFFDDHSLHRPYPTRQGHNAFGWGRRVCSGQPLAEQGLLAVIARMLWTFDFKPGLDENGKEIKLDIFSYSNTQNMRALPFKARFIPRTPGIRDLVIKEAMKAREDLRIYDGESSLTLEKVP</sequence>
<keyword evidence="2 5" id="KW-0479">Metal-binding</keyword>
<dbReference type="PANTHER" id="PTHR46300">
    <property type="entry name" value="P450, PUTATIVE (EUROFUNG)-RELATED-RELATED"/>
    <property type="match status" value="1"/>
</dbReference>
<dbReference type="Pfam" id="PF00067">
    <property type="entry name" value="p450"/>
    <property type="match status" value="1"/>
</dbReference>
<evidence type="ECO:0000256" key="5">
    <source>
        <dbReference type="PIRSR" id="PIRSR602401-1"/>
    </source>
</evidence>
<dbReference type="GO" id="GO:0004497">
    <property type="term" value="F:monooxygenase activity"/>
    <property type="evidence" value="ECO:0007669"/>
    <property type="project" value="InterPro"/>
</dbReference>
<dbReference type="EMBL" id="NCSJ02000235">
    <property type="protein sequence ID" value="RFU26874.1"/>
    <property type="molecule type" value="Genomic_DNA"/>
</dbReference>
<proteinExistence type="inferred from homology"/>
<keyword evidence="3" id="KW-0560">Oxidoreductase</keyword>
<dbReference type="PRINTS" id="PR00463">
    <property type="entry name" value="EP450I"/>
</dbReference>
<dbReference type="SUPFAM" id="SSF48264">
    <property type="entry name" value="Cytochrome P450"/>
    <property type="match status" value="1"/>
</dbReference>
<keyword evidence="6" id="KW-0472">Membrane</keyword>
<feature type="non-terminal residue" evidence="7">
    <location>
        <position position="1"/>
    </location>
</feature>
<dbReference type="PRINTS" id="PR00385">
    <property type="entry name" value="P450"/>
</dbReference>
<evidence type="ECO:0000256" key="6">
    <source>
        <dbReference type="SAM" id="Phobius"/>
    </source>
</evidence>
<comment type="caution">
    <text evidence="7">The sequence shown here is derived from an EMBL/GenBank/DDBJ whole genome shotgun (WGS) entry which is preliminary data.</text>
</comment>
<dbReference type="InterPro" id="IPR036396">
    <property type="entry name" value="Cyt_P450_sf"/>
</dbReference>
<keyword evidence="4 5" id="KW-0408">Iron</keyword>
<dbReference type="InterPro" id="IPR050364">
    <property type="entry name" value="Cytochrome_P450_fung"/>
</dbReference>